<protein>
    <recommendedName>
        <fullName evidence="11">Right handed beta helix domain-containing protein</fullName>
    </recommendedName>
</protein>
<evidence type="ECO:0000313" key="8">
    <source>
        <dbReference type="Proteomes" id="UP000284022"/>
    </source>
</evidence>
<dbReference type="Gene3D" id="2.160.20.10">
    <property type="entry name" value="Single-stranded right-handed beta-helix, Pectin lyase-like"/>
    <property type="match status" value="1"/>
</dbReference>
<proteinExistence type="predicted"/>
<dbReference type="Proteomes" id="UP000260795">
    <property type="component" value="Unassembled WGS sequence"/>
</dbReference>
<organism evidence="4 7">
    <name type="scientific">Bacteroides uniformis</name>
    <dbReference type="NCBI Taxonomy" id="820"/>
    <lineage>
        <taxon>Bacteria</taxon>
        <taxon>Pseudomonadati</taxon>
        <taxon>Bacteroidota</taxon>
        <taxon>Bacteroidia</taxon>
        <taxon>Bacteroidales</taxon>
        <taxon>Bacteroidaceae</taxon>
        <taxon>Bacteroides</taxon>
    </lineage>
</organism>
<evidence type="ECO:0000313" key="5">
    <source>
        <dbReference type="EMBL" id="RGU39086.1"/>
    </source>
</evidence>
<dbReference type="Proteomes" id="UP000284022">
    <property type="component" value="Unassembled WGS sequence"/>
</dbReference>
<dbReference type="Proteomes" id="UP000095766">
    <property type="component" value="Unassembled WGS sequence"/>
</dbReference>
<dbReference type="GeneID" id="99752231"/>
<evidence type="ECO:0000313" key="6">
    <source>
        <dbReference type="Proteomes" id="UP000095766"/>
    </source>
</evidence>
<dbReference type="RefSeq" id="WP_005829026.1">
    <property type="nucleotide sequence ID" value="NZ_BQNO01000001.1"/>
</dbReference>
<name>A0A174SMA1_BACUN</name>
<evidence type="ECO:0000313" key="4">
    <source>
        <dbReference type="EMBL" id="RGL14541.1"/>
    </source>
</evidence>
<evidence type="ECO:0000313" key="2">
    <source>
        <dbReference type="EMBL" id="KAB4169604.1"/>
    </source>
</evidence>
<evidence type="ECO:0000313" key="7">
    <source>
        <dbReference type="Proteomes" id="UP000260795"/>
    </source>
</evidence>
<dbReference type="EMBL" id="JAQNRK010000003">
    <property type="protein sequence ID" value="MDC1793515.1"/>
    <property type="molecule type" value="Genomic_DNA"/>
</dbReference>
<evidence type="ECO:0000313" key="1">
    <source>
        <dbReference type="EMBL" id="CUQ15449.1"/>
    </source>
</evidence>
<dbReference type="SUPFAM" id="SSF51126">
    <property type="entry name" value="Pectin lyase-like"/>
    <property type="match status" value="1"/>
</dbReference>
<evidence type="ECO:0008006" key="11">
    <source>
        <dbReference type="Google" id="ProtNLM"/>
    </source>
</evidence>
<gene>
    <name evidence="5" type="ORF">DWW83_11615</name>
    <name evidence="4" type="ORF">DXC80_08500</name>
    <name evidence="1" type="ORF">ERS852510_03340</name>
    <name evidence="2" type="ORF">GAQ59_10455</name>
    <name evidence="3" type="ORF">POY73_05110</name>
</gene>
<dbReference type="EMBL" id="QRXV01000011">
    <property type="protein sequence ID" value="RGU39086.1"/>
    <property type="molecule type" value="Genomic_DNA"/>
</dbReference>
<reference evidence="2 9" key="3">
    <citation type="journal article" date="2019" name="Nat. Med.">
        <title>A library of human gut bacterial isolates paired with longitudinal multiomics data enables mechanistic microbiome research.</title>
        <authorList>
            <person name="Poyet M."/>
            <person name="Groussin M."/>
            <person name="Gibbons S.M."/>
            <person name="Avila-Pacheco J."/>
            <person name="Jiang X."/>
            <person name="Kearney S.M."/>
            <person name="Perrotta A.R."/>
            <person name="Berdy B."/>
            <person name="Zhao S."/>
            <person name="Lieberman T.D."/>
            <person name="Swanson P.K."/>
            <person name="Smith M."/>
            <person name="Roesemann S."/>
            <person name="Alexander J.E."/>
            <person name="Rich S.A."/>
            <person name="Livny J."/>
            <person name="Vlamakis H."/>
            <person name="Clish C."/>
            <person name="Bullock K."/>
            <person name="Deik A."/>
            <person name="Scott J."/>
            <person name="Pierce K.A."/>
            <person name="Xavier R.J."/>
            <person name="Alm E.J."/>
        </authorList>
    </citation>
    <scope>NUCLEOTIDE SEQUENCE [LARGE SCALE GENOMIC DNA]</scope>
    <source>
        <strain evidence="2 9">BIOML-A27</strain>
    </source>
</reference>
<sequence length="1046" mass="116839">MKYHEILKALIGIPSLSARLDNPFPLVGDKVTISSTSEWVRQHEYLLDGGAGPERSVLDCVLGKSSETVDMSAAGEFIQSVSVSNDSGNASVRKIAYPMLPATEPYFMVTATEIVRVGERGYLSIYAENGYATSRNNTIVARIYKENEPEPVKTVGFDTSRPGPTVWAASPYTFDAVSDRGIYDVEVDVTDVLTGVTFTKRINKLITVTPALAPRDEAVEYLVPDAKIVGGAESWIIDGKDYPAGCTVILKYDPQFGERYPMRLRLDNFKGTRENPIIFTIDTEEPFEFNWFYWFGILFNDCAHIVFDGRGYHNLDKGFRMIAMPEFANIAIQVTNYSNELEFFGIEIDKADFAGFMIKTDPTADNPQGWWPAYRLENLRLHHNHIHDTVGEGSYLGHYSPNYYTGTNSNGEEVRYRAHHLYNTRIYRNIYENQGYDNFQLNNAEDAEICYNEFINGGNRMEKDQTSALALGLSGKIYNNVIRGHFGPAIQCLCMGDVEIFNNIIAPGTEVSSAFYLGGFQEPPQSDYDTGLTIGHLINIHNNILFSYGVPYLFSQANKCKNVRILDNFCVHKGAWGGQAADIMSGWKVEGNMELEYPRYPFDFQAIDERYKIADSINLDYRIAASSPLVEGGCGDSFRFDFNGYKNWYDKVFPIGPFLGKYRSPDIVDALFGLSSIVIDGGAASTLSNKVSVRMNCKGEVTHYRISEKRDFSDTVWSEWSGDTVEFTFLSTGPKTLYCQIKSSTEESAVKSASIIYQESPLVLSSVVIEDGVPEKNGKTVSVEISYSGSVMPRYYRAGETEDLTSAGWTAFTERFSYTFDTTGAKTLYVQLMDGFGQMTETRSASITINPPRKAVVSIGWAYDDVAPGCVFDSGLGINRMNYSATARTFVWDSGEDAGTVVKGDSVNFNEDIRVGGATTGDDSGMYPDSVLEKYVRYNGFPQNTYGHRTASIHLSPGTYRLRLFCSLNSTYKNSTEFMKVQTVVDGVANVFELPDGYDVIGNLTRWLEQEITVPESGMFELQWGMENATKGWMEVPLNIIEIEET</sequence>
<dbReference type="InterPro" id="IPR011050">
    <property type="entry name" value="Pectin_lyase_fold/virulence"/>
</dbReference>
<dbReference type="EMBL" id="CZAO01000018">
    <property type="protein sequence ID" value="CUQ15449.1"/>
    <property type="molecule type" value="Genomic_DNA"/>
</dbReference>
<reference evidence="1 6" key="1">
    <citation type="submission" date="2015-09" db="EMBL/GenBank/DDBJ databases">
        <authorList>
            <consortium name="Pathogen Informatics"/>
        </authorList>
    </citation>
    <scope>NUCLEOTIDE SEQUENCE [LARGE SCALE GENOMIC DNA]</scope>
    <source>
        <strain evidence="1 6">2789STDY5834898</strain>
    </source>
</reference>
<dbReference type="Proteomes" id="UP000433928">
    <property type="component" value="Unassembled WGS sequence"/>
</dbReference>
<dbReference type="Proteomes" id="UP001215818">
    <property type="component" value="Unassembled WGS sequence"/>
</dbReference>
<evidence type="ECO:0000313" key="10">
    <source>
        <dbReference type="Proteomes" id="UP001215818"/>
    </source>
</evidence>
<reference evidence="7 8" key="2">
    <citation type="submission" date="2018-08" db="EMBL/GenBank/DDBJ databases">
        <title>A genome reference for cultivated species of the human gut microbiota.</title>
        <authorList>
            <person name="Zou Y."/>
            <person name="Xue W."/>
            <person name="Luo G."/>
        </authorList>
    </citation>
    <scope>NUCLEOTIDE SEQUENCE [LARGE SCALE GENOMIC DNA]</scope>
    <source>
        <strain evidence="5 8">AF17-20</strain>
        <strain evidence="4 7">TF08-13</strain>
    </source>
</reference>
<reference evidence="3 10" key="4">
    <citation type="submission" date="2022-10" db="EMBL/GenBank/DDBJ databases">
        <title>Human gut microbiome strain richness.</title>
        <authorList>
            <person name="Chen-Liaw A."/>
        </authorList>
    </citation>
    <scope>NUCLEOTIDE SEQUENCE [LARGE SCALE GENOMIC DNA]</scope>
    <source>
        <strain evidence="3 10">D53st1_B1_D53t1_180928</strain>
    </source>
</reference>
<evidence type="ECO:0000313" key="9">
    <source>
        <dbReference type="Proteomes" id="UP000433928"/>
    </source>
</evidence>
<dbReference type="InterPro" id="IPR012334">
    <property type="entry name" value="Pectin_lyas_fold"/>
</dbReference>
<accession>A0A174SMA1</accession>
<dbReference type="EMBL" id="WCUG01000008">
    <property type="protein sequence ID" value="KAB4169604.1"/>
    <property type="molecule type" value="Genomic_DNA"/>
</dbReference>
<evidence type="ECO:0000313" key="3">
    <source>
        <dbReference type="EMBL" id="MDC1793515.1"/>
    </source>
</evidence>
<dbReference type="AlphaFoldDB" id="A0A174SMA1"/>
<dbReference type="EMBL" id="QSRK01000010">
    <property type="protein sequence ID" value="RGL14541.1"/>
    <property type="molecule type" value="Genomic_DNA"/>
</dbReference>